<dbReference type="HOGENOM" id="CLU_052333_1_0_11"/>
<protein>
    <recommendedName>
        <fullName evidence="3">Endonuclease/exonuclease/phosphatase domain-containing protein</fullName>
    </recommendedName>
</protein>
<dbReference type="InterPro" id="IPR005135">
    <property type="entry name" value="Endo/exonuclease/phosphatase"/>
</dbReference>
<dbReference type="EMBL" id="CM001466">
    <property type="protein sequence ID" value="EHY89220.1"/>
    <property type="molecule type" value="Genomic_DNA"/>
</dbReference>
<feature type="transmembrane region" description="Helical" evidence="2">
    <location>
        <begin position="108"/>
        <end position="128"/>
    </location>
</feature>
<gene>
    <name evidence="4" type="ORF">SacazDRAFT_02311</name>
</gene>
<name>H8G5M9_9PSEU</name>
<dbReference type="InterPro" id="IPR036691">
    <property type="entry name" value="Endo/exonu/phosph_ase_sf"/>
</dbReference>
<keyword evidence="5" id="KW-1185">Reference proteome</keyword>
<organism evidence="4 5">
    <name type="scientific">Saccharomonospora azurea NA-128</name>
    <dbReference type="NCBI Taxonomy" id="882081"/>
    <lineage>
        <taxon>Bacteria</taxon>
        <taxon>Bacillati</taxon>
        <taxon>Actinomycetota</taxon>
        <taxon>Actinomycetes</taxon>
        <taxon>Pseudonocardiales</taxon>
        <taxon>Pseudonocardiaceae</taxon>
        <taxon>Saccharomonospora</taxon>
    </lineage>
</organism>
<keyword evidence="2" id="KW-0472">Membrane</keyword>
<reference evidence="4 5" key="1">
    <citation type="journal article" date="2012" name="Stand. Genomic Sci.">
        <title>Genome sequence of the soil bacterium Saccharomonospora azurea type strain (NA-128(T)).</title>
        <authorList>
            <person name="Klenk H.P."/>
            <person name="Held B."/>
            <person name="Lucas S."/>
            <person name="Lapidus A."/>
            <person name="Copeland A."/>
            <person name="Hammon N."/>
            <person name="Pitluck S."/>
            <person name="Goodwin L.A."/>
            <person name="Han C."/>
            <person name="Tapia R."/>
            <person name="Brambilla E.M."/>
            <person name="Potter G."/>
            <person name="Land M."/>
            <person name="Ivanova N."/>
            <person name="Rohde M."/>
            <person name="Goker M."/>
            <person name="Detter J.C."/>
            <person name="Kyrpides N.C."/>
            <person name="Woyke T."/>
        </authorList>
    </citation>
    <scope>NUCLEOTIDE SEQUENCE [LARGE SCALE GENOMIC DNA]</scope>
    <source>
        <strain evidence="4 5">NA-128</strain>
    </source>
</reference>
<dbReference type="Proteomes" id="UP000004705">
    <property type="component" value="Chromosome"/>
</dbReference>
<feature type="region of interest" description="Disordered" evidence="1">
    <location>
        <begin position="1"/>
        <end position="20"/>
    </location>
</feature>
<dbReference type="Pfam" id="PF03372">
    <property type="entry name" value="Exo_endo_phos"/>
    <property type="match status" value="1"/>
</dbReference>
<evidence type="ECO:0000313" key="4">
    <source>
        <dbReference type="EMBL" id="EHY89220.1"/>
    </source>
</evidence>
<evidence type="ECO:0000256" key="2">
    <source>
        <dbReference type="SAM" id="Phobius"/>
    </source>
</evidence>
<accession>H8G5M9</accession>
<sequence>MSGVETTASEGGAQGPEGGLCKAGVVASTETRESAPDARRRAGTPASALLVTASVGISLFAVLRLVVSGVFGHDGNRYTAAALALTPYVVLVAVGSAVIAAVLRRRGVLVLSAVLVVALAAPLVPRVLADAQPEAGGPLLRVAALNLYFGQADPGAVVEFVREREIDVLTLLELDESAHAALEAAGLGDVLPHTVAYPAGAGVGSAIAARYPLTELDLSGPSVFAQPSARMSLPDGTAVEVVAVHALPPVTDATRWRSDLAALPAADPTGAVRVLAGDFNATLDHAAFRDVLDAGYVDAAESTGEALVTTWPRRRLGPPVTLDHVLVDEAAAVLDFAAVDVGASDHRAVVTTVRLPQRSADA</sequence>
<dbReference type="SUPFAM" id="SSF56219">
    <property type="entry name" value="DNase I-like"/>
    <property type="match status" value="1"/>
</dbReference>
<proteinExistence type="predicted"/>
<evidence type="ECO:0000313" key="5">
    <source>
        <dbReference type="Proteomes" id="UP000004705"/>
    </source>
</evidence>
<dbReference type="Gene3D" id="3.60.10.10">
    <property type="entry name" value="Endonuclease/exonuclease/phosphatase"/>
    <property type="match status" value="1"/>
</dbReference>
<evidence type="ECO:0000256" key="1">
    <source>
        <dbReference type="SAM" id="MobiDB-lite"/>
    </source>
</evidence>
<keyword evidence="2" id="KW-1133">Transmembrane helix</keyword>
<feature type="transmembrane region" description="Helical" evidence="2">
    <location>
        <begin position="78"/>
        <end position="101"/>
    </location>
</feature>
<dbReference type="GO" id="GO:0003824">
    <property type="term" value="F:catalytic activity"/>
    <property type="evidence" value="ECO:0007669"/>
    <property type="project" value="InterPro"/>
</dbReference>
<evidence type="ECO:0000259" key="3">
    <source>
        <dbReference type="Pfam" id="PF03372"/>
    </source>
</evidence>
<dbReference type="AlphaFoldDB" id="H8G5M9"/>
<feature type="transmembrane region" description="Helical" evidence="2">
    <location>
        <begin position="48"/>
        <end position="72"/>
    </location>
</feature>
<feature type="domain" description="Endonuclease/exonuclease/phosphatase" evidence="3">
    <location>
        <begin position="145"/>
        <end position="346"/>
    </location>
</feature>
<keyword evidence="2" id="KW-0812">Transmembrane</keyword>